<gene>
    <name evidence="1" type="ORF">SEVIR_5G303232v2</name>
</gene>
<dbReference type="SUPFAM" id="SSF52540">
    <property type="entry name" value="P-loop containing nucleoside triphosphate hydrolases"/>
    <property type="match status" value="1"/>
</dbReference>
<name>A0A4U6ULT5_SETVI</name>
<dbReference type="GO" id="GO:0043531">
    <property type="term" value="F:ADP binding"/>
    <property type="evidence" value="ECO:0007669"/>
    <property type="project" value="InterPro"/>
</dbReference>
<accession>A0A4U6ULT5</accession>
<dbReference type="AlphaFoldDB" id="A0A4U6ULT5"/>
<organism evidence="1 2">
    <name type="scientific">Setaria viridis</name>
    <name type="common">Green bristlegrass</name>
    <name type="synonym">Setaria italica subsp. viridis</name>
    <dbReference type="NCBI Taxonomy" id="4556"/>
    <lineage>
        <taxon>Eukaryota</taxon>
        <taxon>Viridiplantae</taxon>
        <taxon>Streptophyta</taxon>
        <taxon>Embryophyta</taxon>
        <taxon>Tracheophyta</taxon>
        <taxon>Spermatophyta</taxon>
        <taxon>Magnoliopsida</taxon>
        <taxon>Liliopsida</taxon>
        <taxon>Poales</taxon>
        <taxon>Poaceae</taxon>
        <taxon>PACMAD clade</taxon>
        <taxon>Panicoideae</taxon>
        <taxon>Panicodae</taxon>
        <taxon>Paniceae</taxon>
        <taxon>Cenchrinae</taxon>
        <taxon>Setaria</taxon>
    </lineage>
</organism>
<keyword evidence="2" id="KW-1185">Reference proteome</keyword>
<dbReference type="Gramene" id="TKW16502">
    <property type="protein sequence ID" value="TKW16502"/>
    <property type="gene ID" value="SEVIR_5G303232v2"/>
</dbReference>
<dbReference type="Gene3D" id="3.40.50.300">
    <property type="entry name" value="P-loop containing nucleotide triphosphate hydrolases"/>
    <property type="match status" value="1"/>
</dbReference>
<reference evidence="1" key="1">
    <citation type="submission" date="2019-03" db="EMBL/GenBank/DDBJ databases">
        <title>WGS assembly of Setaria viridis.</title>
        <authorList>
            <person name="Huang P."/>
            <person name="Jenkins J."/>
            <person name="Grimwood J."/>
            <person name="Barry K."/>
            <person name="Healey A."/>
            <person name="Mamidi S."/>
            <person name="Sreedasyam A."/>
            <person name="Shu S."/>
            <person name="Feldman M."/>
            <person name="Wu J."/>
            <person name="Yu Y."/>
            <person name="Chen C."/>
            <person name="Johnson J."/>
            <person name="Rokhsar D."/>
            <person name="Baxter I."/>
            <person name="Schmutz J."/>
            <person name="Brutnell T."/>
            <person name="Kellogg E."/>
        </authorList>
    </citation>
    <scope>NUCLEOTIDE SEQUENCE [LARGE SCALE GENOMIC DNA]</scope>
</reference>
<dbReference type="InterPro" id="IPR027417">
    <property type="entry name" value="P-loop_NTPase"/>
</dbReference>
<evidence type="ECO:0000313" key="1">
    <source>
        <dbReference type="EMBL" id="TKW16502.1"/>
    </source>
</evidence>
<evidence type="ECO:0008006" key="3">
    <source>
        <dbReference type="Google" id="ProtNLM"/>
    </source>
</evidence>
<dbReference type="OMA" id="TEDNHEV"/>
<sequence>MHLKSKKAMTIHNLRRRKYFPNVRVQDTCSCDLVLGIPVAFWMLPNENTDKPSISKSPSPCFNFCKFSKQAEKRQQDISLCSPSVVKFKVIGNLKGALKIQSHSSVLAVSASVFHSPAFAMEALVSAVLGDLISRSISFAVDRCCHRRRKGGIEDSPLRLRRVLLRVQAVVEEADRRRVTNQAMLRQLQLMREGVYRGYYLLSAFKSQGAMQGKTQQDREVSHSSSSFALSQFNPAKRLCTVSARTTTANVASDDTRREGDAEAELREVLTSLERMANDMKELVVFLSCYPPTRREPYSGHLWLENRMFGREAEQERIMSFLLETEPPVGTEDLGVLPVIGRARVGKSTLVEHVCLDERVRKHFSLIVFLGEGDIEDGNLSSPHQLGDNGIIKHRHLNSSAGKSLVVIELDGDDVDESTLGRILSALRRERTAPVRKILVTSRSEKIASFGTTRALELKPLPREAYWYFFKTIAFGSTDAGDQPELASVCMEIAGLLNRSFIAANLIGGLLRANPCSQFWRKVLKGYRDNTSMHLLLFGEHQSDLLAKDRPVYFWRLVPKTQSILIVYSCYQVCSPRKHGLPKITANDVQIGRARPRGKFEVLAWRSHIPPYYSYMLSSEERTSSSALRIPARNKQIRQQ</sequence>
<dbReference type="EMBL" id="CM016556">
    <property type="protein sequence ID" value="TKW16502.1"/>
    <property type="molecule type" value="Genomic_DNA"/>
</dbReference>
<proteinExistence type="predicted"/>
<dbReference type="PANTHER" id="PTHR33377">
    <property type="entry name" value="OS10G0134700 PROTEIN-RELATED"/>
    <property type="match status" value="1"/>
</dbReference>
<dbReference type="PANTHER" id="PTHR33377:SF87">
    <property type="entry name" value="NB-ARC DOMAIN-CONTAINING PROTEIN"/>
    <property type="match status" value="1"/>
</dbReference>
<dbReference type="Proteomes" id="UP000298652">
    <property type="component" value="Chromosome 5"/>
</dbReference>
<evidence type="ECO:0000313" key="2">
    <source>
        <dbReference type="Proteomes" id="UP000298652"/>
    </source>
</evidence>
<protein>
    <recommendedName>
        <fullName evidence="3">NB-ARC domain-containing protein</fullName>
    </recommendedName>
</protein>